<dbReference type="EMBL" id="JBHSGA010000013">
    <property type="protein sequence ID" value="MFC4526387.1"/>
    <property type="molecule type" value="Genomic_DNA"/>
</dbReference>
<protein>
    <submittedName>
        <fullName evidence="1">Uncharacterized protein</fullName>
    </submittedName>
</protein>
<dbReference type="RefSeq" id="WP_266151132.1">
    <property type="nucleotide sequence ID" value="NZ_CP064028.1"/>
</dbReference>
<name>A0ABV9C0H5_9GAMM</name>
<sequence>MVIDDQGGNVTKLPTAKRPKPDAAFEIVHSYKCQHGKFLVDEKKAEVECGLCHEKLNPIWVLLALAREDARLRDHWSQMKAELALMGERVRTKCDNCGKITRIHSNVRAMDRDSLAAKFRNGESA</sequence>
<organism evidence="1 2">
    <name type="scientific">Dyella halodurans</name>
    <dbReference type="NCBI Taxonomy" id="1920171"/>
    <lineage>
        <taxon>Bacteria</taxon>
        <taxon>Pseudomonadati</taxon>
        <taxon>Pseudomonadota</taxon>
        <taxon>Gammaproteobacteria</taxon>
        <taxon>Lysobacterales</taxon>
        <taxon>Rhodanobacteraceae</taxon>
        <taxon>Dyella</taxon>
    </lineage>
</organism>
<keyword evidence="2" id="KW-1185">Reference proteome</keyword>
<comment type="caution">
    <text evidence="1">The sequence shown here is derived from an EMBL/GenBank/DDBJ whole genome shotgun (WGS) entry which is preliminary data.</text>
</comment>
<dbReference type="Proteomes" id="UP001595961">
    <property type="component" value="Unassembled WGS sequence"/>
</dbReference>
<evidence type="ECO:0000313" key="1">
    <source>
        <dbReference type="EMBL" id="MFC4526387.1"/>
    </source>
</evidence>
<evidence type="ECO:0000313" key="2">
    <source>
        <dbReference type="Proteomes" id="UP001595961"/>
    </source>
</evidence>
<reference evidence="2" key="1">
    <citation type="journal article" date="2019" name="Int. J. Syst. Evol. Microbiol.">
        <title>The Global Catalogue of Microorganisms (GCM) 10K type strain sequencing project: providing services to taxonomists for standard genome sequencing and annotation.</title>
        <authorList>
            <consortium name="The Broad Institute Genomics Platform"/>
            <consortium name="The Broad Institute Genome Sequencing Center for Infectious Disease"/>
            <person name="Wu L."/>
            <person name="Ma J."/>
        </authorList>
    </citation>
    <scope>NUCLEOTIDE SEQUENCE [LARGE SCALE GENOMIC DNA]</scope>
    <source>
        <strain evidence="2">CCM 4481</strain>
    </source>
</reference>
<gene>
    <name evidence="1" type="ORF">ACFO5W_07010</name>
</gene>
<accession>A0ABV9C0H5</accession>
<proteinExistence type="predicted"/>